<comment type="caution">
    <text evidence="1">The sequence shown here is derived from an EMBL/GenBank/DDBJ whole genome shotgun (WGS) entry which is preliminary data.</text>
</comment>
<proteinExistence type="predicted"/>
<sequence>MRKNEREKPKKNFLTAKLTIFDWGWAENVIYKIKARQHEKSKGVMMLEKIKEVFGINSFDVDEYNKEELELQEKIHEKVKWTRNERGQISSPFRKKKE</sequence>
<organism evidence="1">
    <name type="scientific">marine sediment metagenome</name>
    <dbReference type="NCBI Taxonomy" id="412755"/>
    <lineage>
        <taxon>unclassified sequences</taxon>
        <taxon>metagenomes</taxon>
        <taxon>ecological metagenomes</taxon>
    </lineage>
</organism>
<name>A0A0F9BR20_9ZZZZ</name>
<dbReference type="AlphaFoldDB" id="A0A0F9BR20"/>
<gene>
    <name evidence="1" type="ORF">LCGC14_2416210</name>
</gene>
<accession>A0A0F9BR20</accession>
<evidence type="ECO:0000313" key="1">
    <source>
        <dbReference type="EMBL" id="KKL24349.1"/>
    </source>
</evidence>
<dbReference type="EMBL" id="LAZR01036630">
    <property type="protein sequence ID" value="KKL24349.1"/>
    <property type="molecule type" value="Genomic_DNA"/>
</dbReference>
<reference evidence="1" key="1">
    <citation type="journal article" date="2015" name="Nature">
        <title>Complex archaea that bridge the gap between prokaryotes and eukaryotes.</title>
        <authorList>
            <person name="Spang A."/>
            <person name="Saw J.H."/>
            <person name="Jorgensen S.L."/>
            <person name="Zaremba-Niedzwiedzka K."/>
            <person name="Martijn J."/>
            <person name="Lind A.E."/>
            <person name="van Eijk R."/>
            <person name="Schleper C."/>
            <person name="Guy L."/>
            <person name="Ettema T.J."/>
        </authorList>
    </citation>
    <scope>NUCLEOTIDE SEQUENCE</scope>
</reference>
<protein>
    <submittedName>
        <fullName evidence="1">Uncharacterized protein</fullName>
    </submittedName>
</protein>